<gene>
    <name evidence="1" type="ORF">FWJ32_05485</name>
</gene>
<dbReference type="Proteomes" id="UP000322976">
    <property type="component" value="Unassembled WGS sequence"/>
</dbReference>
<keyword evidence="2" id="KW-1185">Reference proteome</keyword>
<evidence type="ECO:0000313" key="2">
    <source>
        <dbReference type="Proteomes" id="UP000322976"/>
    </source>
</evidence>
<evidence type="ECO:0000313" key="1">
    <source>
        <dbReference type="EMBL" id="TZE82458.1"/>
    </source>
</evidence>
<protein>
    <submittedName>
        <fullName evidence="1">Uncharacterized protein</fullName>
    </submittedName>
</protein>
<organism evidence="1 2">
    <name type="scientific">Calorimonas adulescens</name>
    <dbReference type="NCBI Taxonomy" id="2606906"/>
    <lineage>
        <taxon>Bacteria</taxon>
        <taxon>Bacillati</taxon>
        <taxon>Bacillota</taxon>
        <taxon>Clostridia</taxon>
        <taxon>Thermoanaerobacterales</taxon>
        <taxon>Thermoanaerobacteraceae</taxon>
        <taxon>Calorimonas</taxon>
    </lineage>
</organism>
<name>A0A5D8QGT0_9THEO</name>
<dbReference type="AlphaFoldDB" id="A0A5D8QGT0"/>
<accession>A0A5D8QGT0</accession>
<reference evidence="1 2" key="1">
    <citation type="submission" date="2019-08" db="EMBL/GenBank/DDBJ databases">
        <title>Calorimonas adulescens gen. nov., sp. nov., an anaerobic thermophilic bacterium from Sakhalin hot spring.</title>
        <authorList>
            <person name="Khomyakova M.A."/>
            <person name="Merkel A.Y."/>
            <person name="Novikov A."/>
            <person name="Bonch-Osmolovskaya E.A."/>
            <person name="Slobodkin A.I."/>
        </authorList>
    </citation>
    <scope>NUCLEOTIDE SEQUENCE [LARGE SCALE GENOMIC DNA]</scope>
    <source>
        <strain evidence="1 2">A05MB</strain>
    </source>
</reference>
<sequence>MILLQNLLAWCITSKDILKASPLSSVQIIIKAEEYLLALLYQDKISGAVMLLTCFEVYCNKSKMEGTAWTGNFFS</sequence>
<dbReference type="EMBL" id="VTPS01000006">
    <property type="protein sequence ID" value="TZE82458.1"/>
    <property type="molecule type" value="Genomic_DNA"/>
</dbReference>
<proteinExistence type="predicted"/>
<comment type="caution">
    <text evidence="1">The sequence shown here is derived from an EMBL/GenBank/DDBJ whole genome shotgun (WGS) entry which is preliminary data.</text>
</comment>